<gene>
    <name evidence="3" type="ORF">GCM10017577_58230</name>
</gene>
<dbReference type="Pfam" id="PF13581">
    <property type="entry name" value="HATPase_c_2"/>
    <property type="match status" value="1"/>
</dbReference>
<reference evidence="3" key="1">
    <citation type="journal article" date="2014" name="Int. J. Syst. Evol. Microbiol.">
        <title>Complete genome sequence of Corynebacterium casei LMG S-19264T (=DSM 44701T), isolated from a smear-ripened cheese.</title>
        <authorList>
            <consortium name="US DOE Joint Genome Institute (JGI-PGF)"/>
            <person name="Walter F."/>
            <person name="Albersmeier A."/>
            <person name="Kalinowski J."/>
            <person name="Ruckert C."/>
        </authorList>
    </citation>
    <scope>NUCLEOTIDE SEQUENCE</scope>
    <source>
        <strain evidence="3">VKM Ac-1069</strain>
    </source>
</reference>
<keyword evidence="4" id="KW-1185">Reference proteome</keyword>
<dbReference type="InterPro" id="IPR050267">
    <property type="entry name" value="Anti-sigma-factor_SerPK"/>
</dbReference>
<feature type="domain" description="Histidine kinase/HSP90-like ATPase" evidence="2">
    <location>
        <begin position="27"/>
        <end position="134"/>
    </location>
</feature>
<accession>A0A9W6LAK6</accession>
<protein>
    <recommendedName>
        <fullName evidence="2">Histidine kinase/HSP90-like ATPase domain-containing protein</fullName>
    </recommendedName>
</protein>
<dbReference type="RefSeq" id="WP_051738034.1">
    <property type="nucleotide sequence ID" value="NZ_BAAAUZ010000014.1"/>
</dbReference>
<dbReference type="InterPro" id="IPR036890">
    <property type="entry name" value="HATPase_C_sf"/>
</dbReference>
<keyword evidence="1" id="KW-0723">Serine/threonine-protein kinase</keyword>
<evidence type="ECO:0000259" key="2">
    <source>
        <dbReference type="Pfam" id="PF13581"/>
    </source>
</evidence>
<keyword evidence="1" id="KW-0418">Kinase</keyword>
<dbReference type="SUPFAM" id="SSF55874">
    <property type="entry name" value="ATPase domain of HSP90 chaperone/DNA topoisomerase II/histidine kinase"/>
    <property type="match status" value="1"/>
</dbReference>
<dbReference type="EMBL" id="BSFQ01000035">
    <property type="protein sequence ID" value="GLL14675.1"/>
    <property type="molecule type" value="Genomic_DNA"/>
</dbReference>
<dbReference type="AlphaFoldDB" id="A0A9W6LAK6"/>
<dbReference type="Proteomes" id="UP001143463">
    <property type="component" value="Unassembled WGS sequence"/>
</dbReference>
<comment type="caution">
    <text evidence="3">The sequence shown here is derived from an EMBL/GenBank/DDBJ whole genome shotgun (WGS) entry which is preliminary data.</text>
</comment>
<proteinExistence type="predicted"/>
<keyword evidence="1" id="KW-0808">Transferase</keyword>
<organism evidence="3 4">
    <name type="scientific">Pseudonocardia halophobica</name>
    <dbReference type="NCBI Taxonomy" id="29401"/>
    <lineage>
        <taxon>Bacteria</taxon>
        <taxon>Bacillati</taxon>
        <taxon>Actinomycetota</taxon>
        <taxon>Actinomycetes</taxon>
        <taxon>Pseudonocardiales</taxon>
        <taxon>Pseudonocardiaceae</taxon>
        <taxon>Pseudonocardia</taxon>
    </lineage>
</organism>
<dbReference type="CDD" id="cd16936">
    <property type="entry name" value="HATPase_RsbW-like"/>
    <property type="match status" value="1"/>
</dbReference>
<evidence type="ECO:0000313" key="4">
    <source>
        <dbReference type="Proteomes" id="UP001143463"/>
    </source>
</evidence>
<dbReference type="PANTHER" id="PTHR35526">
    <property type="entry name" value="ANTI-SIGMA-F FACTOR RSBW-RELATED"/>
    <property type="match status" value="1"/>
</dbReference>
<dbReference type="PANTHER" id="PTHR35526:SF3">
    <property type="entry name" value="ANTI-SIGMA-F FACTOR RSBW"/>
    <property type="match status" value="1"/>
</dbReference>
<name>A0A9W6LAK6_9PSEU</name>
<reference evidence="3" key="2">
    <citation type="submission" date="2023-01" db="EMBL/GenBank/DDBJ databases">
        <authorList>
            <person name="Sun Q."/>
            <person name="Evtushenko L."/>
        </authorList>
    </citation>
    <scope>NUCLEOTIDE SEQUENCE</scope>
    <source>
        <strain evidence="3">VKM Ac-1069</strain>
    </source>
</reference>
<evidence type="ECO:0000313" key="3">
    <source>
        <dbReference type="EMBL" id="GLL14675.1"/>
    </source>
</evidence>
<dbReference type="Gene3D" id="3.30.565.10">
    <property type="entry name" value="Histidine kinase-like ATPase, C-terminal domain"/>
    <property type="match status" value="1"/>
</dbReference>
<evidence type="ECO:0000256" key="1">
    <source>
        <dbReference type="ARBA" id="ARBA00022527"/>
    </source>
</evidence>
<dbReference type="InterPro" id="IPR003594">
    <property type="entry name" value="HATPase_dom"/>
</dbReference>
<sequence>MTSIGTATTEGDAAGGHVCWSYGPAPDAPAGVRRRLGPVLEAWRVEGETAEDVLLVVTELVANVVDHAGTPFEITLHREPGVLHVFVRDGCREVPEPRGMDPRSSRGRGLLVVQAVCRDWGYELHDADDPGKTVHAELAA</sequence>
<dbReference type="GO" id="GO:0004674">
    <property type="term" value="F:protein serine/threonine kinase activity"/>
    <property type="evidence" value="ECO:0007669"/>
    <property type="project" value="UniProtKB-KW"/>
</dbReference>